<keyword evidence="3" id="KW-1185">Reference proteome</keyword>
<dbReference type="KEGG" id="tad:TRIADDRAFT_62321"/>
<accession>B3SDG5</accession>
<organism evidence="2 3">
    <name type="scientific">Trichoplax adhaerens</name>
    <name type="common">Trichoplax reptans</name>
    <dbReference type="NCBI Taxonomy" id="10228"/>
    <lineage>
        <taxon>Eukaryota</taxon>
        <taxon>Metazoa</taxon>
        <taxon>Placozoa</taxon>
        <taxon>Uniplacotomia</taxon>
        <taxon>Trichoplacea</taxon>
        <taxon>Trichoplacidae</taxon>
        <taxon>Trichoplax</taxon>
    </lineage>
</organism>
<dbReference type="GeneID" id="6759507"/>
<name>B3SDG5_TRIAD</name>
<keyword evidence="1" id="KW-0812">Transmembrane</keyword>
<dbReference type="CTD" id="6759507"/>
<proteinExistence type="predicted"/>
<dbReference type="Proteomes" id="UP000009022">
    <property type="component" value="Unassembled WGS sequence"/>
</dbReference>
<dbReference type="EMBL" id="DS985279">
    <property type="protein sequence ID" value="EDV19214.1"/>
    <property type="molecule type" value="Genomic_DNA"/>
</dbReference>
<evidence type="ECO:0000313" key="2">
    <source>
        <dbReference type="EMBL" id="EDV19214.1"/>
    </source>
</evidence>
<feature type="transmembrane region" description="Helical" evidence="1">
    <location>
        <begin position="89"/>
        <end position="108"/>
    </location>
</feature>
<dbReference type="AlphaFoldDB" id="B3SDG5"/>
<dbReference type="HOGENOM" id="CLU_2161582_0_0_1"/>
<keyword evidence="1" id="KW-0472">Membrane</keyword>
<gene>
    <name evidence="2" type="ORF">TRIADDRAFT_62321</name>
</gene>
<reference evidence="2 3" key="1">
    <citation type="journal article" date="2008" name="Nature">
        <title>The Trichoplax genome and the nature of placozoans.</title>
        <authorList>
            <person name="Srivastava M."/>
            <person name="Begovic E."/>
            <person name="Chapman J."/>
            <person name="Putnam N.H."/>
            <person name="Hellsten U."/>
            <person name="Kawashima T."/>
            <person name="Kuo A."/>
            <person name="Mitros T."/>
            <person name="Salamov A."/>
            <person name="Carpenter M.L."/>
            <person name="Signorovitch A.Y."/>
            <person name="Moreno M.A."/>
            <person name="Kamm K."/>
            <person name="Grimwood J."/>
            <person name="Schmutz J."/>
            <person name="Shapiro H."/>
            <person name="Grigoriev I.V."/>
            <person name="Buss L.W."/>
            <person name="Schierwater B."/>
            <person name="Dellaporta S.L."/>
            <person name="Rokhsar D.S."/>
        </authorList>
    </citation>
    <scope>NUCLEOTIDE SEQUENCE [LARGE SCALE GENOMIC DNA]</scope>
    <source>
        <strain evidence="2 3">Grell-BS-1999</strain>
    </source>
</reference>
<evidence type="ECO:0000256" key="1">
    <source>
        <dbReference type="SAM" id="Phobius"/>
    </source>
</evidence>
<keyword evidence="1" id="KW-1133">Transmembrane helix</keyword>
<sequence length="111" mass="12382">MSVRPKECPVQSQVCSYLARTVLSMTAMGLLKRSRKPEKGLYGALDILVDTATGPSPYIVNLSPFSPRLLFWAMPAIFHRMKKDDEHSISLILTMGYGWWCGISTVGIDMT</sequence>
<dbReference type="InParanoid" id="B3SDG5"/>
<protein>
    <submittedName>
        <fullName evidence="2">Uncharacterized protein</fullName>
    </submittedName>
</protein>
<dbReference type="RefSeq" id="XP_002118280.1">
    <property type="nucleotide sequence ID" value="XM_002118244.1"/>
</dbReference>
<evidence type="ECO:0000313" key="3">
    <source>
        <dbReference type="Proteomes" id="UP000009022"/>
    </source>
</evidence>